<evidence type="ECO:0000313" key="2">
    <source>
        <dbReference type="Proteomes" id="UP000032360"/>
    </source>
</evidence>
<organism evidence="1 2">
    <name type="scientific">Acidithrix ferrooxidans</name>
    <dbReference type="NCBI Taxonomy" id="1280514"/>
    <lineage>
        <taxon>Bacteria</taxon>
        <taxon>Bacillati</taxon>
        <taxon>Actinomycetota</taxon>
        <taxon>Acidimicrobiia</taxon>
        <taxon>Acidimicrobiales</taxon>
        <taxon>Acidimicrobiaceae</taxon>
        <taxon>Acidithrix</taxon>
    </lineage>
</organism>
<sequence length="230" mass="24177">MGALAVAVSATAASAQGARNTSYTIPATATSTSPGRQIGDQLPTALVALTAPYVTAKAVEVRVPLRSIPVVSRVDFASGLSRLVLADGTSLTVPSSMASRLPVVNRNSGVSPLNTVYGNCGYSYIYIEKDSNNSGVYGWTGWNVNASVNGQSYYYGWGAEVVNTTYGRPILFQWEDPISENSWITSFYDIDGTGSYSANVVGIYPSLYGYVLGANGICTSAGARSYTVVS</sequence>
<dbReference type="OrthoDB" id="9922335at2"/>
<protein>
    <submittedName>
        <fullName evidence="1">Uncharacterized protein</fullName>
    </submittedName>
</protein>
<proteinExistence type="predicted"/>
<reference evidence="1 2" key="1">
    <citation type="submission" date="2015-01" db="EMBL/GenBank/DDBJ databases">
        <title>Draft genome of the acidophilic iron oxidizer Acidithrix ferrooxidans strain Py-F3.</title>
        <authorList>
            <person name="Poehlein A."/>
            <person name="Eisen S."/>
            <person name="Schloemann M."/>
            <person name="Johnson B.D."/>
            <person name="Daniel R."/>
            <person name="Muehling M."/>
        </authorList>
    </citation>
    <scope>NUCLEOTIDE SEQUENCE [LARGE SCALE GENOMIC DNA]</scope>
    <source>
        <strain evidence="1 2">Py-F3</strain>
    </source>
</reference>
<dbReference type="EMBL" id="JXYS01000014">
    <property type="protein sequence ID" value="KJF18518.1"/>
    <property type="molecule type" value="Genomic_DNA"/>
</dbReference>
<dbReference type="AlphaFoldDB" id="A0A0D8HKR3"/>
<dbReference type="RefSeq" id="WP_052604383.1">
    <property type="nucleotide sequence ID" value="NZ_JXYS01000014.1"/>
</dbReference>
<gene>
    <name evidence="1" type="ORF">AXFE_05980</name>
</gene>
<evidence type="ECO:0000313" key="1">
    <source>
        <dbReference type="EMBL" id="KJF18518.1"/>
    </source>
</evidence>
<name>A0A0D8HKR3_9ACTN</name>
<dbReference type="STRING" id="1280514.AXFE_05980"/>
<keyword evidence="2" id="KW-1185">Reference proteome</keyword>
<comment type="caution">
    <text evidence="1">The sequence shown here is derived from an EMBL/GenBank/DDBJ whole genome shotgun (WGS) entry which is preliminary data.</text>
</comment>
<accession>A0A0D8HKR3</accession>
<dbReference type="Proteomes" id="UP000032360">
    <property type="component" value="Unassembled WGS sequence"/>
</dbReference>